<name>A0A061QPW5_9CHLO</name>
<accession>A0A061QPW5</accession>
<protein>
    <submittedName>
        <fullName evidence="1">Uncharacterized protein</fullName>
    </submittedName>
</protein>
<reference evidence="1" key="1">
    <citation type="submission" date="2014-05" db="EMBL/GenBank/DDBJ databases">
        <title>The transcriptome of the halophilic microalga Tetraselmis sp. GSL018 isolated from the Great Salt Lake, Utah.</title>
        <authorList>
            <person name="Jinkerson R.E."/>
            <person name="D'Adamo S."/>
            <person name="Posewitz M.C."/>
        </authorList>
    </citation>
    <scope>NUCLEOTIDE SEQUENCE</scope>
    <source>
        <strain evidence="1">GSL018</strain>
    </source>
</reference>
<evidence type="ECO:0000313" key="1">
    <source>
        <dbReference type="EMBL" id="JAC62667.1"/>
    </source>
</evidence>
<dbReference type="AlphaFoldDB" id="A0A061QPW5"/>
<gene>
    <name evidence="1" type="ORF">TSPGSL018_22674</name>
</gene>
<feature type="non-terminal residue" evidence="1">
    <location>
        <position position="1"/>
    </location>
</feature>
<proteinExistence type="predicted"/>
<dbReference type="EMBL" id="GBEZ01024309">
    <property type="protein sequence ID" value="JAC62667.1"/>
    <property type="molecule type" value="Transcribed_RNA"/>
</dbReference>
<sequence length="74" mass="8168">PSLVRTIISGWLGCHYILHLFPNSVVACTRIFFALLNCVLPSEGETPLGPSTCTSASWANMALQWTKKFPKDTE</sequence>
<organism evidence="1">
    <name type="scientific">Tetraselmis sp. GSL018</name>
    <dbReference type="NCBI Taxonomy" id="582737"/>
    <lineage>
        <taxon>Eukaryota</taxon>
        <taxon>Viridiplantae</taxon>
        <taxon>Chlorophyta</taxon>
        <taxon>core chlorophytes</taxon>
        <taxon>Chlorodendrophyceae</taxon>
        <taxon>Chlorodendrales</taxon>
        <taxon>Chlorodendraceae</taxon>
        <taxon>Tetraselmis</taxon>
    </lineage>
</organism>